<comment type="caution">
    <text evidence="2">The sequence shown here is derived from an EMBL/GenBank/DDBJ whole genome shotgun (WGS) entry which is preliminary data.</text>
</comment>
<keyword evidence="3" id="KW-1185">Reference proteome</keyword>
<keyword evidence="1" id="KW-1133">Transmembrane helix</keyword>
<keyword evidence="1" id="KW-0812">Transmembrane</keyword>
<organism evidence="2 3">
    <name type="scientific">Cryobacterium melibiosiphilum</name>
    <dbReference type="NCBI Taxonomy" id="995039"/>
    <lineage>
        <taxon>Bacteria</taxon>
        <taxon>Bacillati</taxon>
        <taxon>Actinomycetota</taxon>
        <taxon>Actinomycetes</taxon>
        <taxon>Micrococcales</taxon>
        <taxon>Microbacteriaceae</taxon>
        <taxon>Cryobacterium</taxon>
    </lineage>
</organism>
<name>A0A3A5MJ73_9MICO</name>
<evidence type="ECO:0000313" key="2">
    <source>
        <dbReference type="EMBL" id="RJT90197.1"/>
    </source>
</evidence>
<evidence type="ECO:0000256" key="1">
    <source>
        <dbReference type="SAM" id="Phobius"/>
    </source>
</evidence>
<accession>A0A3A5MJ73</accession>
<dbReference type="OrthoDB" id="5072479at2"/>
<dbReference type="RefSeq" id="WP_119972312.1">
    <property type="nucleotide sequence ID" value="NZ_JBHSQA010000024.1"/>
</dbReference>
<feature type="transmembrane region" description="Helical" evidence="1">
    <location>
        <begin position="39"/>
        <end position="60"/>
    </location>
</feature>
<feature type="transmembrane region" description="Helical" evidence="1">
    <location>
        <begin position="80"/>
        <end position="100"/>
    </location>
</feature>
<proteinExistence type="predicted"/>
<dbReference type="EMBL" id="QZVS01000063">
    <property type="protein sequence ID" value="RJT90197.1"/>
    <property type="molecule type" value="Genomic_DNA"/>
</dbReference>
<sequence length="104" mass="10932">MHLPLWTAFSATPSAVDVPDITPDWNAPFISGLTNIGSFILAGALIFVLIMLIIAFVGVISKGGGSERFQSWSGEWILKILAVAAGLGAVNAIFAFAVGFDFGF</sequence>
<dbReference type="Proteomes" id="UP000272015">
    <property type="component" value="Unassembled WGS sequence"/>
</dbReference>
<gene>
    <name evidence="2" type="ORF">D6T64_04550</name>
</gene>
<dbReference type="AlphaFoldDB" id="A0A3A5MJ73"/>
<reference evidence="2 3" key="1">
    <citation type="submission" date="2018-09" db="EMBL/GenBank/DDBJ databases">
        <title>Novel species of Cryobacterium.</title>
        <authorList>
            <person name="Liu Q."/>
            <person name="Xin Y.-H."/>
        </authorList>
    </citation>
    <scope>NUCLEOTIDE SEQUENCE [LARGE SCALE GENOMIC DNA]</scope>
    <source>
        <strain evidence="2 3">Hh39</strain>
    </source>
</reference>
<keyword evidence="1" id="KW-0472">Membrane</keyword>
<protein>
    <submittedName>
        <fullName evidence="2">Uncharacterized protein</fullName>
    </submittedName>
</protein>
<evidence type="ECO:0000313" key="3">
    <source>
        <dbReference type="Proteomes" id="UP000272015"/>
    </source>
</evidence>